<name>A0ABN7VSY6_GIGMA</name>
<feature type="domain" description="Protein kinase" evidence="7">
    <location>
        <begin position="360"/>
        <end position="567"/>
    </location>
</feature>
<keyword evidence="2" id="KW-0808">Transferase</keyword>
<evidence type="ECO:0000313" key="9">
    <source>
        <dbReference type="Proteomes" id="UP000789901"/>
    </source>
</evidence>
<feature type="domain" description="Protein kinase" evidence="7">
    <location>
        <begin position="22"/>
        <end position="371"/>
    </location>
</feature>
<dbReference type="InterPro" id="IPR000719">
    <property type="entry name" value="Prot_kinase_dom"/>
</dbReference>
<evidence type="ECO:0000313" key="8">
    <source>
        <dbReference type="EMBL" id="CAG8797728.1"/>
    </source>
</evidence>
<dbReference type="PANTHER" id="PTHR24348:SF22">
    <property type="entry name" value="NON-SPECIFIC SERINE_THREONINE PROTEIN KINASE"/>
    <property type="match status" value="1"/>
</dbReference>
<feature type="binding site" evidence="6">
    <location>
        <position position="389"/>
    </location>
    <ligand>
        <name>ATP</name>
        <dbReference type="ChEBI" id="CHEBI:30616"/>
    </ligand>
</feature>
<keyword evidence="4" id="KW-0418">Kinase</keyword>
<dbReference type="PROSITE" id="PS50011">
    <property type="entry name" value="PROTEIN_KINASE_DOM"/>
    <property type="match status" value="2"/>
</dbReference>
<gene>
    <name evidence="8" type="ORF">GMARGA_LOCUS22454</name>
</gene>
<organism evidence="8 9">
    <name type="scientific">Gigaspora margarita</name>
    <dbReference type="NCBI Taxonomy" id="4874"/>
    <lineage>
        <taxon>Eukaryota</taxon>
        <taxon>Fungi</taxon>
        <taxon>Fungi incertae sedis</taxon>
        <taxon>Mucoromycota</taxon>
        <taxon>Glomeromycotina</taxon>
        <taxon>Glomeromycetes</taxon>
        <taxon>Diversisporales</taxon>
        <taxon>Gigasporaceae</taxon>
        <taxon>Gigaspora</taxon>
    </lineage>
</organism>
<evidence type="ECO:0000256" key="4">
    <source>
        <dbReference type="ARBA" id="ARBA00022777"/>
    </source>
</evidence>
<evidence type="ECO:0000259" key="7">
    <source>
        <dbReference type="PROSITE" id="PS50011"/>
    </source>
</evidence>
<dbReference type="EC" id="2.7.11.1" evidence="1"/>
<evidence type="ECO:0000256" key="6">
    <source>
        <dbReference type="PROSITE-ProRule" id="PRU10141"/>
    </source>
</evidence>
<dbReference type="Gene3D" id="1.10.510.10">
    <property type="entry name" value="Transferase(Phosphotransferase) domain 1"/>
    <property type="match status" value="4"/>
</dbReference>
<dbReference type="PROSITE" id="PS00107">
    <property type="entry name" value="PROTEIN_KINASE_ATP"/>
    <property type="match status" value="1"/>
</dbReference>
<accession>A0ABN7VSY6</accession>
<protein>
    <recommendedName>
        <fullName evidence="1">non-specific serine/threonine protein kinase</fullName>
        <ecNumber evidence="1">2.7.11.1</ecNumber>
    </recommendedName>
</protein>
<dbReference type="PANTHER" id="PTHR24348">
    <property type="entry name" value="SERINE/THREONINE-PROTEIN KINASE UNC-51-RELATED"/>
    <property type="match status" value="1"/>
</dbReference>
<dbReference type="SUPFAM" id="SSF56112">
    <property type="entry name" value="Protein kinase-like (PK-like)"/>
    <property type="match status" value="3"/>
</dbReference>
<comment type="caution">
    <text evidence="8">The sequence shown here is derived from an EMBL/GenBank/DDBJ whole genome shotgun (WGS) entry which is preliminary data.</text>
</comment>
<dbReference type="Proteomes" id="UP000789901">
    <property type="component" value="Unassembled WGS sequence"/>
</dbReference>
<dbReference type="InterPro" id="IPR001245">
    <property type="entry name" value="Ser-Thr/Tyr_kinase_cat_dom"/>
</dbReference>
<dbReference type="InterPro" id="IPR017441">
    <property type="entry name" value="Protein_kinase_ATP_BS"/>
</dbReference>
<dbReference type="InterPro" id="IPR011009">
    <property type="entry name" value="Kinase-like_dom_sf"/>
</dbReference>
<sequence length="567" mass="65289">MSDWFELAIKEEYINLFEYESFKNRKQIGEGAFGDVYSADSEDIGQIIALKKIRRDLVDLANESSINNFVREVKIITKVHHNISIIRFYGVTKDATNETYYMVLQFANNGDLRSYLKDHFSELDWPIKIKMAMNIFNGVKCLHKADIVHRDLYKSFKNWKQIGIGAFGKLYSADSEDNSQTVALKESCSEFSTDEIDREAKIIIKVHHHDNIIKFFGITKDVINEKYFMVLQLAYNGDLRSYWQIMNDVNVLVNNGRLMIKVSRMTRSLEDTPNSDVNGLLSFIDPKCLEDSKYVREKPSDIYSLGVLFWELSSGVPPFENISNQTKIAIREEELRTYEKHPAHRKHPIAKRSILVREESNNWKQIGIGVFGKVYSADSEDIGQTVALKDCSEISTDEIDREVKIITKVHHHDNIIKFFGITKELDVETEKYFMVLQFANNGDLRSYLQNHFSELNWSTKIEMAKDISNGVKCLHNANIVQYDLNDVNVLVNNGRLMIKVSPMARSLEDTPNSDVNGLLSFTDPKCLEDPKYVREKPSDIYSLGVFFWELSSGVPPFENISNQTKIL</sequence>
<evidence type="ECO:0000256" key="3">
    <source>
        <dbReference type="ARBA" id="ARBA00022741"/>
    </source>
</evidence>
<keyword evidence="9" id="KW-1185">Reference proteome</keyword>
<keyword evidence="3 6" id="KW-0547">Nucleotide-binding</keyword>
<evidence type="ECO:0000256" key="2">
    <source>
        <dbReference type="ARBA" id="ARBA00022679"/>
    </source>
</evidence>
<reference evidence="8 9" key="1">
    <citation type="submission" date="2021-06" db="EMBL/GenBank/DDBJ databases">
        <authorList>
            <person name="Kallberg Y."/>
            <person name="Tangrot J."/>
            <person name="Rosling A."/>
        </authorList>
    </citation>
    <scope>NUCLEOTIDE SEQUENCE [LARGE SCALE GENOMIC DNA]</scope>
    <source>
        <strain evidence="8 9">120-4 pot B 10/14</strain>
    </source>
</reference>
<dbReference type="Pfam" id="PF07714">
    <property type="entry name" value="PK_Tyr_Ser-Thr"/>
    <property type="match status" value="1"/>
</dbReference>
<evidence type="ECO:0000256" key="5">
    <source>
        <dbReference type="ARBA" id="ARBA00022840"/>
    </source>
</evidence>
<evidence type="ECO:0000256" key="1">
    <source>
        <dbReference type="ARBA" id="ARBA00012513"/>
    </source>
</evidence>
<dbReference type="Pfam" id="PF00069">
    <property type="entry name" value="Pkinase"/>
    <property type="match status" value="3"/>
</dbReference>
<dbReference type="EMBL" id="CAJVQB010021669">
    <property type="protein sequence ID" value="CAG8797728.1"/>
    <property type="molecule type" value="Genomic_DNA"/>
</dbReference>
<proteinExistence type="predicted"/>
<keyword evidence="5 6" id="KW-0067">ATP-binding</keyword>
<dbReference type="InterPro" id="IPR045269">
    <property type="entry name" value="Atg1-like"/>
</dbReference>